<dbReference type="HOGENOM" id="CLU_2455571_0_0_1"/>
<reference evidence="3" key="2">
    <citation type="submission" date="2015-01" db="EMBL/GenBank/DDBJ databases">
        <title>Evolutionary Origins and Diversification of the Mycorrhizal Mutualists.</title>
        <authorList>
            <consortium name="DOE Joint Genome Institute"/>
            <consortium name="Mycorrhizal Genomics Consortium"/>
            <person name="Kohler A."/>
            <person name="Kuo A."/>
            <person name="Nagy L.G."/>
            <person name="Floudas D."/>
            <person name="Copeland A."/>
            <person name="Barry K.W."/>
            <person name="Cichocki N."/>
            <person name="Veneault-Fourrey C."/>
            <person name="LaButti K."/>
            <person name="Lindquist E.A."/>
            <person name="Lipzen A."/>
            <person name="Lundell T."/>
            <person name="Morin E."/>
            <person name="Murat C."/>
            <person name="Riley R."/>
            <person name="Ohm R."/>
            <person name="Sun H."/>
            <person name="Tunlid A."/>
            <person name="Henrissat B."/>
            <person name="Grigoriev I.V."/>
            <person name="Hibbett D.S."/>
            <person name="Martin F."/>
        </authorList>
    </citation>
    <scope>NUCLEOTIDE SEQUENCE [LARGE SCALE GENOMIC DNA]</scope>
    <source>
        <strain evidence="3">441</strain>
    </source>
</reference>
<organism evidence="2 3">
    <name type="scientific">Pisolithus microcarpus 441</name>
    <dbReference type="NCBI Taxonomy" id="765257"/>
    <lineage>
        <taxon>Eukaryota</taxon>
        <taxon>Fungi</taxon>
        <taxon>Dikarya</taxon>
        <taxon>Basidiomycota</taxon>
        <taxon>Agaricomycotina</taxon>
        <taxon>Agaricomycetes</taxon>
        <taxon>Agaricomycetidae</taxon>
        <taxon>Boletales</taxon>
        <taxon>Sclerodermatineae</taxon>
        <taxon>Pisolithaceae</taxon>
        <taxon>Pisolithus</taxon>
    </lineage>
</organism>
<reference evidence="2 3" key="1">
    <citation type="submission" date="2014-04" db="EMBL/GenBank/DDBJ databases">
        <authorList>
            <consortium name="DOE Joint Genome Institute"/>
            <person name="Kuo A."/>
            <person name="Kohler A."/>
            <person name="Costa M.D."/>
            <person name="Nagy L.G."/>
            <person name="Floudas D."/>
            <person name="Copeland A."/>
            <person name="Barry K.W."/>
            <person name="Cichocki N."/>
            <person name="Veneault-Fourrey C."/>
            <person name="LaButti K."/>
            <person name="Lindquist E.A."/>
            <person name="Lipzen A."/>
            <person name="Lundell T."/>
            <person name="Morin E."/>
            <person name="Murat C."/>
            <person name="Sun H."/>
            <person name="Tunlid A."/>
            <person name="Henrissat B."/>
            <person name="Grigoriev I.V."/>
            <person name="Hibbett D.S."/>
            <person name="Martin F."/>
            <person name="Nordberg H.P."/>
            <person name="Cantor M.N."/>
            <person name="Hua S.X."/>
        </authorList>
    </citation>
    <scope>NUCLEOTIDE SEQUENCE [LARGE SCALE GENOMIC DNA]</scope>
    <source>
        <strain evidence="2 3">441</strain>
    </source>
</reference>
<evidence type="ECO:0000313" key="3">
    <source>
        <dbReference type="Proteomes" id="UP000054018"/>
    </source>
</evidence>
<dbReference type="Proteomes" id="UP000054018">
    <property type="component" value="Unassembled WGS sequence"/>
</dbReference>
<dbReference type="AlphaFoldDB" id="A0A0C9YML6"/>
<name>A0A0C9YML6_9AGAM</name>
<accession>A0A0C9YML6</accession>
<evidence type="ECO:0000313" key="2">
    <source>
        <dbReference type="EMBL" id="KIK17961.1"/>
    </source>
</evidence>
<proteinExistence type="predicted"/>
<feature type="region of interest" description="Disordered" evidence="1">
    <location>
        <begin position="60"/>
        <end position="89"/>
    </location>
</feature>
<gene>
    <name evidence="2" type="ORF">PISMIDRAFT_684647</name>
</gene>
<evidence type="ECO:0000256" key="1">
    <source>
        <dbReference type="SAM" id="MobiDB-lite"/>
    </source>
</evidence>
<dbReference type="EMBL" id="KN833815">
    <property type="protein sequence ID" value="KIK17961.1"/>
    <property type="molecule type" value="Genomic_DNA"/>
</dbReference>
<keyword evidence="3" id="KW-1185">Reference proteome</keyword>
<sequence>MTGNTFLQLQRAQKCEGRCQGAKLWQGGDDSGALTKNRWAEFHKTSGGGRGRLEAMGDQRNERFGAHNPEVGGEADYQAMQPPHGGLQM</sequence>
<protein>
    <submittedName>
        <fullName evidence="2">Uncharacterized protein</fullName>
    </submittedName>
</protein>